<evidence type="ECO:0000313" key="2">
    <source>
        <dbReference type="EMBL" id="ORY96542.1"/>
    </source>
</evidence>
<dbReference type="OrthoDB" id="415358at2759"/>
<protein>
    <submittedName>
        <fullName evidence="2">Putative pla2g4b</fullName>
    </submittedName>
</protein>
<reference evidence="2 3" key="1">
    <citation type="submission" date="2016-07" db="EMBL/GenBank/DDBJ databases">
        <title>Pervasive Adenine N6-methylation of Active Genes in Fungi.</title>
        <authorList>
            <consortium name="DOE Joint Genome Institute"/>
            <person name="Mondo S.J."/>
            <person name="Dannebaum R.O."/>
            <person name="Kuo R.C."/>
            <person name="Labutti K."/>
            <person name="Haridas S."/>
            <person name="Kuo A."/>
            <person name="Salamov A."/>
            <person name="Ahrendt S.R."/>
            <person name="Lipzen A."/>
            <person name="Sullivan W."/>
            <person name="Andreopoulos W.B."/>
            <person name="Clum A."/>
            <person name="Lindquist E."/>
            <person name="Daum C."/>
            <person name="Ramamoorthy G.K."/>
            <person name="Gryganskyi A."/>
            <person name="Culley D."/>
            <person name="Magnuson J.K."/>
            <person name="James T.Y."/>
            <person name="O'Malley M.A."/>
            <person name="Stajich J.E."/>
            <person name="Spatafora J.W."/>
            <person name="Visel A."/>
            <person name="Grigoriev I.V."/>
        </authorList>
    </citation>
    <scope>NUCLEOTIDE SEQUENCE [LARGE SCALE GENOMIC DNA]</scope>
    <source>
        <strain evidence="2 3">NRRL 2496</strain>
    </source>
</reference>
<keyword evidence="3" id="KW-1185">Reference proteome</keyword>
<dbReference type="PANTHER" id="PTHR12461">
    <property type="entry name" value="HYPOXIA-INDUCIBLE FACTOR 1 ALPHA INHIBITOR-RELATED"/>
    <property type="match status" value="1"/>
</dbReference>
<dbReference type="AlphaFoldDB" id="A0A1X2HCP2"/>
<dbReference type="InterPro" id="IPR041667">
    <property type="entry name" value="Cupin_8"/>
</dbReference>
<sequence>MIPGSSPDDKIERACISFVKEYQEINGSFVQVFEKPPTPLEFLRECVHPNRPALIKDAFSHWPAKRLWTNEYLREKIGADTPVTVATTPNGYADAVTFDPKTQKEYFAMPYEQSMPFGRFLDILEGKEEDPRIHYISLQNDSLNTEYNVLASDVDADIAWCSEALGKKPDATNFWFGSEESVTSLHKDPYENCYAVIRGQKTFVLFPPAEYFCLHETLYPSAAYEPNDRGELELKPLEGDQKVPWIPVDPLYPNMERYPRFQHARPIEVTVNEGDMLYLPAFWFHHVLQKGEQGVIAVNSWFDCEYRNILYPSMTLFRELANNEE</sequence>
<comment type="caution">
    <text evidence="2">The sequence shown here is derived from an EMBL/GenBank/DDBJ whole genome shotgun (WGS) entry which is preliminary data.</text>
</comment>
<gene>
    <name evidence="2" type="ORF">BCR43DRAFT_491881</name>
</gene>
<dbReference type="SMART" id="SM00558">
    <property type="entry name" value="JmjC"/>
    <property type="match status" value="1"/>
</dbReference>
<dbReference type="PANTHER" id="PTHR12461:SF99">
    <property type="entry name" value="BIFUNCTIONAL PEPTIDASE AND (3S)-LYSYL HYDROXYLASE JMJD7"/>
    <property type="match status" value="1"/>
</dbReference>
<feature type="domain" description="JmjC" evidence="1">
    <location>
        <begin position="134"/>
        <end position="317"/>
    </location>
</feature>
<dbReference type="InterPro" id="IPR003347">
    <property type="entry name" value="JmjC_dom"/>
</dbReference>
<organism evidence="2 3">
    <name type="scientific">Syncephalastrum racemosum</name>
    <name type="common">Filamentous fungus</name>
    <dbReference type="NCBI Taxonomy" id="13706"/>
    <lineage>
        <taxon>Eukaryota</taxon>
        <taxon>Fungi</taxon>
        <taxon>Fungi incertae sedis</taxon>
        <taxon>Mucoromycota</taxon>
        <taxon>Mucoromycotina</taxon>
        <taxon>Mucoromycetes</taxon>
        <taxon>Mucorales</taxon>
        <taxon>Syncephalastraceae</taxon>
        <taxon>Syncephalastrum</taxon>
    </lineage>
</organism>
<dbReference type="SUPFAM" id="SSF51197">
    <property type="entry name" value="Clavaminate synthase-like"/>
    <property type="match status" value="1"/>
</dbReference>
<dbReference type="EMBL" id="MCGN01000005">
    <property type="protein sequence ID" value="ORY96542.1"/>
    <property type="molecule type" value="Genomic_DNA"/>
</dbReference>
<evidence type="ECO:0000313" key="3">
    <source>
        <dbReference type="Proteomes" id="UP000242180"/>
    </source>
</evidence>
<dbReference type="STRING" id="13706.A0A1X2HCP2"/>
<dbReference type="Pfam" id="PF13621">
    <property type="entry name" value="Cupin_8"/>
    <property type="match status" value="1"/>
</dbReference>
<dbReference type="Proteomes" id="UP000242180">
    <property type="component" value="Unassembled WGS sequence"/>
</dbReference>
<name>A0A1X2HCP2_SYNRA</name>
<dbReference type="Gene3D" id="2.60.120.10">
    <property type="entry name" value="Jelly Rolls"/>
    <property type="match status" value="1"/>
</dbReference>
<dbReference type="InterPro" id="IPR014710">
    <property type="entry name" value="RmlC-like_jellyroll"/>
</dbReference>
<dbReference type="PROSITE" id="PS51184">
    <property type="entry name" value="JMJC"/>
    <property type="match status" value="1"/>
</dbReference>
<proteinExistence type="predicted"/>
<dbReference type="OMA" id="YWHDMEF"/>
<accession>A0A1X2HCP2</accession>
<evidence type="ECO:0000259" key="1">
    <source>
        <dbReference type="PROSITE" id="PS51184"/>
    </source>
</evidence>
<dbReference type="InParanoid" id="A0A1X2HCP2"/>